<evidence type="ECO:0000256" key="2">
    <source>
        <dbReference type="ARBA" id="ARBA00010671"/>
    </source>
</evidence>
<dbReference type="EMBL" id="JAHQCX010000018">
    <property type="protein sequence ID" value="MBU9728375.1"/>
    <property type="molecule type" value="Genomic_DNA"/>
</dbReference>
<dbReference type="InterPro" id="IPR015424">
    <property type="entry name" value="PyrdxlP-dep_Trfase"/>
</dbReference>
<comment type="cofactor">
    <cofactor evidence="1">
        <name>pyridoxal 5'-phosphate</name>
        <dbReference type="ChEBI" id="CHEBI:597326"/>
    </cofactor>
</comment>
<dbReference type="PANTHER" id="PTHR43277">
    <property type="entry name" value="ARGININE DECARBOXYLASE"/>
    <property type="match status" value="1"/>
</dbReference>
<keyword evidence="8" id="KW-0808">Transferase</keyword>
<dbReference type="Gene3D" id="3.40.640.10">
    <property type="entry name" value="Type I PLP-dependent aspartate aminotransferase-like (Major domain)"/>
    <property type="match status" value="1"/>
</dbReference>
<gene>
    <name evidence="8" type="ORF">KTH90_20430</name>
</gene>
<organism evidence="8 9">
    <name type="scientific">Diplocloster modestus</name>
    <dbReference type="NCBI Taxonomy" id="2850322"/>
    <lineage>
        <taxon>Bacteria</taxon>
        <taxon>Bacillati</taxon>
        <taxon>Bacillota</taxon>
        <taxon>Clostridia</taxon>
        <taxon>Lachnospirales</taxon>
        <taxon>Lachnospiraceae</taxon>
        <taxon>Diplocloster</taxon>
    </lineage>
</organism>
<dbReference type="SUPFAM" id="SSF53383">
    <property type="entry name" value="PLP-dependent transferases"/>
    <property type="match status" value="1"/>
</dbReference>
<dbReference type="InterPro" id="IPR036633">
    <property type="entry name" value="Prn/Lys/Arg_de-COase_C_sf"/>
</dbReference>
<dbReference type="GO" id="GO:0008483">
    <property type="term" value="F:transaminase activity"/>
    <property type="evidence" value="ECO:0007669"/>
    <property type="project" value="UniProtKB-KW"/>
</dbReference>
<dbReference type="InterPro" id="IPR015421">
    <property type="entry name" value="PyrdxlP-dep_Trfase_major"/>
</dbReference>
<keyword evidence="9" id="KW-1185">Reference proteome</keyword>
<dbReference type="Pfam" id="PF03711">
    <property type="entry name" value="OKR_DC_1_C"/>
    <property type="match status" value="1"/>
</dbReference>
<sequence>MNSNLYAKLQAYGRSDFYGFHMPGHKRQMLYPFEDPFGIDITEIDGFDNLHHAEGILKEAQERAAMLYGSSETHFLVNGSTAGLLSAIAGCTTRGGKIIMARNCHKAVYHAAFLNDLEVIYWMPRMDPVNGVNCGLPVDNLKKLLKENPDTQAIVMTSPTYDGVVSNVDKVVEIVHKCGIPLIVDEAHGAHFGFDPRFPKNSVGKGADVVIHSLHKTLPSMTQTALIHLNGSLADREKIRRYLSIYQTSSPSYVLMSSIDSCIGLLARRKEELFDAFYHKLSVVRDQLSHMQKLHLFSKEDAVRRGGADLDPSKLLITTAGANVNGKELSSLLRDRYHLEMEMETSGYVLALTSIADTKEGFQRLTSALMEIDRQCVADGKYRDYAEAADTADEDAEMANETAMTIWKADQYRKKSVLLEDSAGSVSGEFVYQYPPGIPLIAPGEIISNKAVELICRAKEQGINVQGMKDFTAESIEILDEIRRCEN</sequence>
<dbReference type="Pfam" id="PF01276">
    <property type="entry name" value="OKR_DC_1"/>
    <property type="match status" value="1"/>
</dbReference>
<reference evidence="8 9" key="1">
    <citation type="submission" date="2021-06" db="EMBL/GenBank/DDBJ databases">
        <title>Description of novel taxa of the family Lachnospiraceae.</title>
        <authorList>
            <person name="Chaplin A.V."/>
            <person name="Sokolova S.R."/>
            <person name="Pikina A.P."/>
            <person name="Korzhanova M."/>
            <person name="Belova V."/>
            <person name="Korostin D."/>
            <person name="Efimov B.A."/>
        </authorList>
    </citation>
    <scope>NUCLEOTIDE SEQUENCE [LARGE SCALE GENOMIC DNA]</scope>
    <source>
        <strain evidence="8 9">ASD4241</strain>
    </source>
</reference>
<dbReference type="InterPro" id="IPR008286">
    <property type="entry name" value="Prn/Lys/Arg_de-COase_C"/>
</dbReference>
<keyword evidence="8" id="KW-0032">Aminotransferase</keyword>
<comment type="caution">
    <text evidence="8">The sequence shown here is derived from an EMBL/GenBank/DDBJ whole genome shotgun (WGS) entry which is preliminary data.</text>
</comment>
<proteinExistence type="inferred from homology"/>
<keyword evidence="3" id="KW-0210">Decarboxylase</keyword>
<dbReference type="Gene3D" id="3.90.105.10">
    <property type="entry name" value="Molybdopterin biosynthesis moea protein, domain 2"/>
    <property type="match status" value="1"/>
</dbReference>
<evidence type="ECO:0000259" key="6">
    <source>
        <dbReference type="Pfam" id="PF01276"/>
    </source>
</evidence>
<keyword evidence="4" id="KW-0663">Pyridoxal phosphate</keyword>
<dbReference type="InterPro" id="IPR000310">
    <property type="entry name" value="Orn/Lys/Arg_deCO2ase_major_dom"/>
</dbReference>
<evidence type="ECO:0000259" key="7">
    <source>
        <dbReference type="Pfam" id="PF03711"/>
    </source>
</evidence>
<name>A0ABS6KCX9_9FIRM</name>
<dbReference type="InterPro" id="IPR052357">
    <property type="entry name" value="Orn_Lys_Arg_decarboxylase-I"/>
</dbReference>
<evidence type="ECO:0000313" key="8">
    <source>
        <dbReference type="EMBL" id="MBU9728375.1"/>
    </source>
</evidence>
<protein>
    <submittedName>
        <fullName evidence="8">Aminotransferase class I/II-fold pyridoxal phosphate-dependent enzyme</fullName>
    </submittedName>
</protein>
<evidence type="ECO:0000256" key="4">
    <source>
        <dbReference type="ARBA" id="ARBA00022898"/>
    </source>
</evidence>
<comment type="similarity">
    <text evidence="2">Belongs to the Orn/Lys/Arg decarboxylase class-I family.</text>
</comment>
<dbReference type="SUPFAM" id="SSF55904">
    <property type="entry name" value="Ornithine decarboxylase C-terminal domain"/>
    <property type="match status" value="1"/>
</dbReference>
<keyword evidence="5" id="KW-0456">Lyase</keyword>
<feature type="domain" description="Orn/Lys/Arg decarboxylases family 1 pyridoxal-P attachment site" evidence="6">
    <location>
        <begin position="5"/>
        <end position="290"/>
    </location>
</feature>
<dbReference type="Proteomes" id="UP001314681">
    <property type="component" value="Unassembled WGS sequence"/>
</dbReference>
<accession>A0ABS6KCX9</accession>
<dbReference type="PANTHER" id="PTHR43277:SF4">
    <property type="entry name" value="ARGININE DECARBOXYLASE"/>
    <property type="match status" value="1"/>
</dbReference>
<evidence type="ECO:0000313" key="9">
    <source>
        <dbReference type="Proteomes" id="UP001314681"/>
    </source>
</evidence>
<evidence type="ECO:0000256" key="3">
    <source>
        <dbReference type="ARBA" id="ARBA00022793"/>
    </source>
</evidence>
<feature type="domain" description="Orn/Lys/Arg decarboxylase C-terminal" evidence="7">
    <location>
        <begin position="392"/>
        <end position="451"/>
    </location>
</feature>
<evidence type="ECO:0000256" key="5">
    <source>
        <dbReference type="ARBA" id="ARBA00023239"/>
    </source>
</evidence>
<evidence type="ECO:0000256" key="1">
    <source>
        <dbReference type="ARBA" id="ARBA00001933"/>
    </source>
</evidence>